<proteinExistence type="predicted"/>
<protein>
    <submittedName>
        <fullName evidence="1">Uncharacterized protein</fullName>
    </submittedName>
</protein>
<evidence type="ECO:0000313" key="1">
    <source>
        <dbReference type="EMBL" id="NHZ37816.1"/>
    </source>
</evidence>
<dbReference type="RefSeq" id="WP_167231638.1">
    <property type="nucleotide sequence ID" value="NZ_VUYU01000034.1"/>
</dbReference>
<name>A0ABX0M0G2_9BURK</name>
<comment type="caution">
    <text evidence="1">The sequence shown here is derived from an EMBL/GenBank/DDBJ whole genome shotgun (WGS) entry which is preliminary data.</text>
</comment>
<organism evidence="1 2">
    <name type="scientific">Massilia rubra</name>
    <dbReference type="NCBI Taxonomy" id="2607910"/>
    <lineage>
        <taxon>Bacteria</taxon>
        <taxon>Pseudomonadati</taxon>
        <taxon>Pseudomonadota</taxon>
        <taxon>Betaproteobacteria</taxon>
        <taxon>Burkholderiales</taxon>
        <taxon>Oxalobacteraceae</taxon>
        <taxon>Telluria group</taxon>
        <taxon>Massilia</taxon>
    </lineage>
</organism>
<gene>
    <name evidence="1" type="ORF">F0185_30085</name>
</gene>
<dbReference type="EMBL" id="VUYU01000034">
    <property type="protein sequence ID" value="NHZ37816.1"/>
    <property type="molecule type" value="Genomic_DNA"/>
</dbReference>
<reference evidence="1 2" key="1">
    <citation type="submission" date="2019-09" db="EMBL/GenBank/DDBJ databases">
        <title>Taxonomy of Antarctic Massilia spp.: description of Massilia rubra sp. nov., Massilia aquatica sp. nov., Massilia mucilaginosa sp. nov., Massilia frigida sp. nov. isolated from streams, lakes and regoliths.</title>
        <authorList>
            <person name="Holochova P."/>
            <person name="Sedlacek I."/>
            <person name="Kralova S."/>
            <person name="Maslanova I."/>
            <person name="Busse H.-J."/>
            <person name="Stankova E."/>
            <person name="Vrbovska V."/>
            <person name="Kovarovic V."/>
            <person name="Bartak M."/>
            <person name="Svec P."/>
            <person name="Pantucek R."/>
        </authorList>
    </citation>
    <scope>NUCLEOTIDE SEQUENCE [LARGE SCALE GENOMIC DNA]</scope>
    <source>
        <strain evidence="1 2">CCM 8692</strain>
    </source>
</reference>
<accession>A0ABX0M0G2</accession>
<keyword evidence="2" id="KW-1185">Reference proteome</keyword>
<evidence type="ECO:0000313" key="2">
    <source>
        <dbReference type="Proteomes" id="UP000785613"/>
    </source>
</evidence>
<dbReference type="Proteomes" id="UP000785613">
    <property type="component" value="Unassembled WGS sequence"/>
</dbReference>
<sequence length="133" mass="14758">MIVSVTCSTDRFNLSVVGDDFINECCYGEDFSRWLVASLESQAVEANVLCMEDFGWANTAKEAGNSYLMCVGGVADKGPDHPNRGQWRVMLERNRTLMDKILGKNKISAEDPLVKKVVQILTSAGFSQVEIEF</sequence>